<evidence type="ECO:0000256" key="1">
    <source>
        <dbReference type="ARBA" id="ARBA00004123"/>
    </source>
</evidence>
<sequence length="280" mass="30835">MGASDTSVGPSVGWDEAQCTAALAQLEQLQTQIDDLRLAIPRVIEPFHRPPNPTTYKLYAEGVVSSQTGLNALKDRWKLPEVQNTFEYAKQSFGANADLSEAVSVPSHGWVEREQEANKSTSKSGSKTTEDTGAVFADSDISRIVVEFRKAHPTLKVETNDNDHSIQIRFVASSLMLKFRVNIEREANGRHKLNADCLGTTEYCLAITRCIASRPNKNDLGYLLDMIAAYKTVKGLSCDKCSKMLDSAALTPTARRSKQVAAADERLDTVWVALHESCLE</sequence>
<keyword evidence="8" id="KW-1185">Reference proteome</keyword>
<evidence type="ECO:0000313" key="8">
    <source>
        <dbReference type="Proteomes" id="UP000054032"/>
    </source>
</evidence>
<evidence type="ECO:0000256" key="3">
    <source>
        <dbReference type="ARBA" id="ARBA00023015"/>
    </source>
</evidence>
<dbReference type="OrthoDB" id="5326237at2759"/>
<dbReference type="HOGENOM" id="CLU_093925_0_0_1"/>
<comment type="similarity">
    <text evidence="2">Belongs to the Mediator complex subunit 27 family.</text>
</comment>
<keyword evidence="4" id="KW-0804">Transcription</keyword>
<protein>
    <submittedName>
        <fullName evidence="7">Uncharacterized protein</fullName>
    </submittedName>
</protein>
<dbReference type="STRING" id="930090.W6ZS16"/>
<reference evidence="7 8" key="1">
    <citation type="journal article" date="2013" name="PLoS Genet.">
        <title>Comparative genome structure, secondary metabolite, and effector coding capacity across Cochliobolus pathogens.</title>
        <authorList>
            <person name="Condon B.J."/>
            <person name="Leng Y."/>
            <person name="Wu D."/>
            <person name="Bushley K.E."/>
            <person name="Ohm R.A."/>
            <person name="Otillar R."/>
            <person name="Martin J."/>
            <person name="Schackwitz W."/>
            <person name="Grimwood J."/>
            <person name="MohdZainudin N."/>
            <person name="Xue C."/>
            <person name="Wang R."/>
            <person name="Manning V.A."/>
            <person name="Dhillon B."/>
            <person name="Tu Z.J."/>
            <person name="Steffenson B.J."/>
            <person name="Salamov A."/>
            <person name="Sun H."/>
            <person name="Lowry S."/>
            <person name="LaButti K."/>
            <person name="Han J."/>
            <person name="Copeland A."/>
            <person name="Lindquist E."/>
            <person name="Barry K."/>
            <person name="Schmutz J."/>
            <person name="Baker S.E."/>
            <person name="Ciuffetti L.M."/>
            <person name="Grigoriev I.V."/>
            <person name="Zhong S."/>
            <person name="Turgeon B.G."/>
        </authorList>
    </citation>
    <scope>NUCLEOTIDE SEQUENCE [LARGE SCALE GENOMIC DNA]</scope>
    <source>
        <strain evidence="7 8">ATCC 44560</strain>
    </source>
</reference>
<proteinExistence type="inferred from homology"/>
<accession>W6ZS16</accession>
<evidence type="ECO:0000256" key="6">
    <source>
        <dbReference type="SAM" id="MobiDB-lite"/>
    </source>
</evidence>
<dbReference type="Pfam" id="PF11571">
    <property type="entry name" value="Med27"/>
    <property type="match status" value="1"/>
</dbReference>
<dbReference type="InterPro" id="IPR021627">
    <property type="entry name" value="Mediator_Med27"/>
</dbReference>
<evidence type="ECO:0000256" key="5">
    <source>
        <dbReference type="ARBA" id="ARBA00023242"/>
    </source>
</evidence>
<feature type="region of interest" description="Disordered" evidence="6">
    <location>
        <begin position="108"/>
        <end position="131"/>
    </location>
</feature>
<dbReference type="EMBL" id="KI963924">
    <property type="protein sequence ID" value="EUC50294.1"/>
    <property type="molecule type" value="Genomic_DNA"/>
</dbReference>
<dbReference type="GO" id="GO:0016592">
    <property type="term" value="C:mediator complex"/>
    <property type="evidence" value="ECO:0007669"/>
    <property type="project" value="InterPro"/>
</dbReference>
<dbReference type="RefSeq" id="XP_007683166.1">
    <property type="nucleotide sequence ID" value="XM_007684976.1"/>
</dbReference>
<evidence type="ECO:0000313" key="7">
    <source>
        <dbReference type="EMBL" id="EUC50294.1"/>
    </source>
</evidence>
<dbReference type="KEGG" id="bor:COCMIDRAFT_32387"/>
<comment type="subcellular location">
    <subcellularLocation>
        <location evidence="1">Nucleus</location>
    </subcellularLocation>
</comment>
<dbReference type="eggNOG" id="ENOG502SEH4">
    <property type="taxonomic scope" value="Eukaryota"/>
</dbReference>
<keyword evidence="3" id="KW-0805">Transcription regulation</keyword>
<name>W6ZS16_COCMI</name>
<keyword evidence="5" id="KW-0539">Nucleus</keyword>
<evidence type="ECO:0000256" key="4">
    <source>
        <dbReference type="ARBA" id="ARBA00023163"/>
    </source>
</evidence>
<gene>
    <name evidence="7" type="ORF">COCMIDRAFT_32387</name>
</gene>
<dbReference type="GeneID" id="19122095"/>
<evidence type="ECO:0000256" key="2">
    <source>
        <dbReference type="ARBA" id="ARBA00008048"/>
    </source>
</evidence>
<organism evidence="7 8">
    <name type="scientific">Bipolaris oryzae ATCC 44560</name>
    <dbReference type="NCBI Taxonomy" id="930090"/>
    <lineage>
        <taxon>Eukaryota</taxon>
        <taxon>Fungi</taxon>
        <taxon>Dikarya</taxon>
        <taxon>Ascomycota</taxon>
        <taxon>Pezizomycotina</taxon>
        <taxon>Dothideomycetes</taxon>
        <taxon>Pleosporomycetidae</taxon>
        <taxon>Pleosporales</taxon>
        <taxon>Pleosporineae</taxon>
        <taxon>Pleosporaceae</taxon>
        <taxon>Bipolaris</taxon>
    </lineage>
</organism>
<dbReference type="AlphaFoldDB" id="W6ZS16"/>
<dbReference type="Proteomes" id="UP000054032">
    <property type="component" value="Unassembled WGS sequence"/>
</dbReference>